<evidence type="ECO:0000313" key="1">
    <source>
        <dbReference type="EMBL" id="KAK2107262.1"/>
    </source>
</evidence>
<gene>
    <name evidence="1" type="ORF">P7K49_016776</name>
</gene>
<sequence>MSQVLGQGMVADQQKALEYPPDNVYNLYFRFYSPGVLCIPKEKEVIAMRSDPLLLDGRLWSVIQPEINPQLYLNSVQVVCRYPVFTCVPQTPKQVFKRASRVGMAIQNAVSQMKQQKYPTKVSFSSQEIPLAPTSSYHSTDADFTGYGTQLCFCATPKPAPFHSKDCDYH</sequence>
<dbReference type="Proteomes" id="UP001266305">
    <property type="component" value="Unassembled WGS sequence"/>
</dbReference>
<comment type="caution">
    <text evidence="1">The sequence shown here is derived from an EMBL/GenBank/DDBJ whole genome shotgun (WGS) entry which is preliminary data.</text>
</comment>
<proteinExistence type="predicted"/>
<accession>A0ABQ9VDE8</accession>
<protein>
    <submittedName>
        <fullName evidence="1">Uncharacterized protein</fullName>
    </submittedName>
</protein>
<reference evidence="1 2" key="1">
    <citation type="submission" date="2023-05" db="EMBL/GenBank/DDBJ databases">
        <title>B98-5 Cell Line De Novo Hybrid Assembly: An Optical Mapping Approach.</title>
        <authorList>
            <person name="Kananen K."/>
            <person name="Auerbach J.A."/>
            <person name="Kautto E."/>
            <person name="Blachly J.S."/>
        </authorList>
    </citation>
    <scope>NUCLEOTIDE SEQUENCE [LARGE SCALE GENOMIC DNA]</scope>
    <source>
        <strain evidence="1">B95-8</strain>
        <tissue evidence="1">Cell line</tissue>
    </source>
</reference>
<name>A0ABQ9VDE8_SAGOE</name>
<dbReference type="EMBL" id="JASSZA010000007">
    <property type="protein sequence ID" value="KAK2107262.1"/>
    <property type="molecule type" value="Genomic_DNA"/>
</dbReference>
<evidence type="ECO:0000313" key="2">
    <source>
        <dbReference type="Proteomes" id="UP001266305"/>
    </source>
</evidence>
<organism evidence="1 2">
    <name type="scientific">Saguinus oedipus</name>
    <name type="common">Cotton-top tamarin</name>
    <name type="synonym">Oedipomidas oedipus</name>
    <dbReference type="NCBI Taxonomy" id="9490"/>
    <lineage>
        <taxon>Eukaryota</taxon>
        <taxon>Metazoa</taxon>
        <taxon>Chordata</taxon>
        <taxon>Craniata</taxon>
        <taxon>Vertebrata</taxon>
        <taxon>Euteleostomi</taxon>
        <taxon>Mammalia</taxon>
        <taxon>Eutheria</taxon>
        <taxon>Euarchontoglires</taxon>
        <taxon>Primates</taxon>
        <taxon>Haplorrhini</taxon>
        <taxon>Platyrrhini</taxon>
        <taxon>Cebidae</taxon>
        <taxon>Callitrichinae</taxon>
        <taxon>Saguinus</taxon>
    </lineage>
</organism>
<keyword evidence="2" id="KW-1185">Reference proteome</keyword>